<reference evidence="3" key="1">
    <citation type="journal article" date="2021" name="Science">
        <title>Hunting the eagle killer: A cyanobacterial neurotoxin causes vacuolar myelinopathy.</title>
        <authorList>
            <person name="Breinlinger S."/>
            <person name="Phillips T.J."/>
            <person name="Haram B.N."/>
            <person name="Mares J."/>
            <person name="Martinez Yerena J.A."/>
            <person name="Hrouzek P."/>
            <person name="Sobotka R."/>
            <person name="Henderson W.M."/>
            <person name="Schmieder P."/>
            <person name="Williams S.M."/>
            <person name="Lauderdale J.D."/>
            <person name="Wilde H.D."/>
            <person name="Gerrin W."/>
            <person name="Kust A."/>
            <person name="Washington J.W."/>
            <person name="Wagner C."/>
            <person name="Geier B."/>
            <person name="Liebeke M."/>
            <person name="Enke H."/>
            <person name="Niedermeyer T.H.J."/>
            <person name="Wilde S.B."/>
        </authorList>
    </citation>
    <scope>NUCLEOTIDE SEQUENCE [LARGE SCALE GENOMIC DNA]</scope>
    <source>
        <strain evidence="3">Thurmond2011</strain>
    </source>
</reference>
<dbReference type="InterPro" id="IPR024983">
    <property type="entry name" value="CHAT_dom"/>
</dbReference>
<comment type="caution">
    <text evidence="2">The sequence shown here is derived from an EMBL/GenBank/DDBJ whole genome shotgun (WGS) entry which is preliminary data.</text>
</comment>
<accession>A0AAP5MDP9</accession>
<organism evidence="2 3">
    <name type="scientific">Aetokthonos hydrillicola Thurmond2011</name>
    <dbReference type="NCBI Taxonomy" id="2712845"/>
    <lineage>
        <taxon>Bacteria</taxon>
        <taxon>Bacillati</taxon>
        <taxon>Cyanobacteriota</taxon>
        <taxon>Cyanophyceae</taxon>
        <taxon>Nostocales</taxon>
        <taxon>Hapalosiphonaceae</taxon>
        <taxon>Aetokthonos</taxon>
    </lineage>
</organism>
<keyword evidence="3" id="KW-1185">Reference proteome</keyword>
<dbReference type="AlphaFoldDB" id="A0AAP5MDP9"/>
<proteinExistence type="predicted"/>
<dbReference type="EMBL" id="JAALHA020000041">
    <property type="protein sequence ID" value="MDR9900872.1"/>
    <property type="molecule type" value="Genomic_DNA"/>
</dbReference>
<evidence type="ECO:0000313" key="2">
    <source>
        <dbReference type="EMBL" id="MDR9900872.1"/>
    </source>
</evidence>
<dbReference type="Proteomes" id="UP000667802">
    <property type="component" value="Unassembled WGS sequence"/>
</dbReference>
<sequence length="314" mass="34654">MSNTPSVKTVLILAANPTDTSRLRLDQEVREIEEGLKRAPKGGNFRVVQKWAVRSRDFYRAILEHKPQIVHFCGHGAGVDGIVLEDDTGQPTFVDQAALSKLFKLFAVKGVECVVLNACYSKEQAEAISQYIKYVIGMNQAIGDKAAITFAVAFYDALGAGEAVDFAFNLGCSQLVGLKEDQTPVLKTTSIRPADIQFEAGDIPPNPYLGLSAFGPKHELDEQDIETLRELLQLSGRAAVDRRKALCIEIGINSGDLSAIFMLSENDFAVELIDLLHRRKLESSIYRLCKKLVSDFQHGAYHSKLEVIMIKISP</sequence>
<evidence type="ECO:0000259" key="1">
    <source>
        <dbReference type="Pfam" id="PF12770"/>
    </source>
</evidence>
<feature type="domain" description="CHAT" evidence="1">
    <location>
        <begin position="12"/>
        <end position="165"/>
    </location>
</feature>
<name>A0AAP5MDP9_9CYAN</name>
<dbReference type="Pfam" id="PF12770">
    <property type="entry name" value="CHAT"/>
    <property type="match status" value="1"/>
</dbReference>
<evidence type="ECO:0000313" key="3">
    <source>
        <dbReference type="Proteomes" id="UP000667802"/>
    </source>
</evidence>
<gene>
    <name evidence="2" type="ORF">G7B40_041035</name>
</gene>
<dbReference type="RefSeq" id="WP_208343376.1">
    <property type="nucleotide sequence ID" value="NZ_CAWQFN010000310.1"/>
</dbReference>
<protein>
    <submittedName>
        <fullName evidence="2">CHAT domain-containing protein</fullName>
    </submittedName>
</protein>